<evidence type="ECO:0000313" key="8">
    <source>
        <dbReference type="Proteomes" id="UP000540568"/>
    </source>
</evidence>
<keyword evidence="8" id="KW-1185">Reference proteome</keyword>
<evidence type="ECO:0000256" key="1">
    <source>
        <dbReference type="ARBA" id="ARBA00022679"/>
    </source>
</evidence>
<evidence type="ECO:0000256" key="3">
    <source>
        <dbReference type="ARBA" id="ARBA00023315"/>
    </source>
</evidence>
<reference evidence="7 8" key="1">
    <citation type="submission" date="2020-07" db="EMBL/GenBank/DDBJ databases">
        <title>Sequencing the genomes of 1000 actinobacteria strains.</title>
        <authorList>
            <person name="Klenk H.-P."/>
        </authorList>
    </citation>
    <scope>NUCLEOTIDE SEQUENCE [LARGE SCALE GENOMIC DNA]</scope>
    <source>
        <strain evidence="7 8">DSM 44121</strain>
    </source>
</reference>
<dbReference type="InterPro" id="IPR000182">
    <property type="entry name" value="GNAT_dom"/>
</dbReference>
<evidence type="ECO:0000313" key="7">
    <source>
        <dbReference type="EMBL" id="MBA8811109.1"/>
    </source>
</evidence>
<gene>
    <name evidence="4" type="primary">mshD</name>
    <name evidence="7" type="ORF">FHX71_005116</name>
</gene>
<evidence type="ECO:0000259" key="6">
    <source>
        <dbReference type="PROSITE" id="PS51186"/>
    </source>
</evidence>
<feature type="compositionally biased region" description="Low complexity" evidence="5">
    <location>
        <begin position="156"/>
        <end position="174"/>
    </location>
</feature>
<comment type="caution">
    <text evidence="4">Lacks conserved residue(s) required for the propagation of feature annotation.</text>
</comment>
<evidence type="ECO:0000256" key="5">
    <source>
        <dbReference type="SAM" id="MobiDB-lite"/>
    </source>
</evidence>
<dbReference type="PANTHER" id="PTHR43877:SF1">
    <property type="entry name" value="ACETYLTRANSFERASE"/>
    <property type="match status" value="1"/>
</dbReference>
<comment type="function">
    <text evidence="4">Catalyzes the transfer of acetyl from acetyl-CoA to desacetylmycothiol (Cys-GlcN-Ins) to form mycothiol.</text>
</comment>
<evidence type="ECO:0000256" key="2">
    <source>
        <dbReference type="ARBA" id="ARBA00022737"/>
    </source>
</evidence>
<dbReference type="PANTHER" id="PTHR43877">
    <property type="entry name" value="AMINOALKYLPHOSPHONATE N-ACETYLTRANSFERASE-RELATED-RELATED"/>
    <property type="match status" value="1"/>
</dbReference>
<feature type="binding site" evidence="4">
    <location>
        <position position="38"/>
    </location>
    <ligand>
        <name>1D-myo-inositol 2-(L-cysteinylamino)-2-deoxy-alpha-D-glucopyranoside</name>
        <dbReference type="ChEBI" id="CHEBI:58887"/>
    </ligand>
</feature>
<feature type="binding site" evidence="4">
    <location>
        <begin position="80"/>
        <end position="82"/>
    </location>
    <ligand>
        <name>acetyl-CoA</name>
        <dbReference type="ChEBI" id="CHEBI:57288"/>
        <label>1</label>
    </ligand>
</feature>
<feature type="binding site" evidence="4">
    <location>
        <begin position="275"/>
        <end position="277"/>
    </location>
    <ligand>
        <name>acetyl-CoA</name>
        <dbReference type="ChEBI" id="CHEBI:57288"/>
        <label>2</label>
    </ligand>
</feature>
<dbReference type="EMBL" id="JACGWV010000003">
    <property type="protein sequence ID" value="MBA8811109.1"/>
    <property type="molecule type" value="Genomic_DNA"/>
</dbReference>
<dbReference type="HAMAP" id="MF_01698">
    <property type="entry name" value="MshD"/>
    <property type="match status" value="1"/>
</dbReference>
<dbReference type="EC" id="2.3.1.189" evidence="4"/>
<feature type="domain" description="N-acetyltransferase" evidence="6">
    <location>
        <begin position="175"/>
        <end position="338"/>
    </location>
</feature>
<dbReference type="PIRSF" id="PIRSF021524">
    <property type="entry name" value="MSH_acetyltransferase"/>
    <property type="match status" value="1"/>
</dbReference>
<dbReference type="SUPFAM" id="SSF55729">
    <property type="entry name" value="Acyl-CoA N-acyltransferases (Nat)"/>
    <property type="match status" value="1"/>
</dbReference>
<dbReference type="GO" id="GO:0035447">
    <property type="term" value="F:mycothiol synthase activity"/>
    <property type="evidence" value="ECO:0007669"/>
    <property type="project" value="UniProtKB-UniRule"/>
</dbReference>
<organism evidence="7 8">
    <name type="scientific">Promicromonospora sukumoe</name>
    <dbReference type="NCBI Taxonomy" id="88382"/>
    <lineage>
        <taxon>Bacteria</taxon>
        <taxon>Bacillati</taxon>
        <taxon>Actinomycetota</taxon>
        <taxon>Actinomycetes</taxon>
        <taxon>Micrococcales</taxon>
        <taxon>Promicromonosporaceae</taxon>
        <taxon>Promicromonospora</taxon>
    </lineage>
</organism>
<dbReference type="Gene3D" id="3.40.630.30">
    <property type="match status" value="1"/>
</dbReference>
<comment type="similarity">
    <text evidence="4">Belongs to the acetyltransferase family. MshD subfamily.</text>
</comment>
<feature type="binding site" evidence="4">
    <location>
        <position position="271"/>
    </location>
    <ligand>
        <name>1D-myo-inositol 2-(L-cysteinylamino)-2-deoxy-alpha-D-glucopyranoside</name>
        <dbReference type="ChEBI" id="CHEBI:58887"/>
    </ligand>
</feature>
<feature type="domain" description="N-acetyltransferase" evidence="6">
    <location>
        <begin position="7"/>
        <end position="153"/>
    </location>
</feature>
<comment type="caution">
    <text evidence="7">The sequence shown here is derived from an EMBL/GenBank/DDBJ whole genome shotgun (WGS) entry which is preliminary data.</text>
</comment>
<protein>
    <recommendedName>
        <fullName evidence="4">Mycothiol acetyltransferase</fullName>
        <shortName evidence="4">MSH acetyltransferase</shortName>
        <ecNumber evidence="4">2.3.1.189</ecNumber>
    </recommendedName>
    <alternativeName>
        <fullName evidence="4">Mycothiol synthase</fullName>
    </alternativeName>
</protein>
<proteinExistence type="inferred from homology"/>
<dbReference type="NCBIfam" id="TIGR03448">
    <property type="entry name" value="mycothiol_MshD"/>
    <property type="match status" value="1"/>
</dbReference>
<dbReference type="RefSeq" id="WP_182620295.1">
    <property type="nucleotide sequence ID" value="NZ_BAAATF010000009.1"/>
</dbReference>
<dbReference type="PROSITE" id="PS51186">
    <property type="entry name" value="GNAT"/>
    <property type="match status" value="2"/>
</dbReference>
<keyword evidence="1 4" id="KW-0808">Transferase</keyword>
<keyword evidence="3 4" id="KW-0012">Acyltransferase</keyword>
<keyword evidence="2 4" id="KW-0677">Repeat</keyword>
<dbReference type="CDD" id="cd04301">
    <property type="entry name" value="NAT_SF"/>
    <property type="match status" value="2"/>
</dbReference>
<dbReference type="GO" id="GO:0010125">
    <property type="term" value="P:mycothiol biosynthetic process"/>
    <property type="evidence" value="ECO:0007669"/>
    <property type="project" value="UniProtKB-UniRule"/>
</dbReference>
<dbReference type="InterPro" id="IPR050832">
    <property type="entry name" value="Bact_Acetyltransf"/>
</dbReference>
<feature type="binding site" evidence="4">
    <location>
        <position position="202"/>
    </location>
    <ligand>
        <name>1D-myo-inositol 2-(L-cysteinylamino)-2-deoxy-alpha-D-glucopyranoside</name>
        <dbReference type="ChEBI" id="CHEBI:58887"/>
    </ligand>
</feature>
<name>A0A7W3PGZ9_9MICO</name>
<dbReference type="AlphaFoldDB" id="A0A7W3PGZ9"/>
<dbReference type="InterPro" id="IPR016181">
    <property type="entry name" value="Acyl_CoA_acyltransferase"/>
</dbReference>
<dbReference type="Pfam" id="PF13508">
    <property type="entry name" value="Acetyltransf_7"/>
    <property type="match status" value="1"/>
</dbReference>
<comment type="catalytic activity">
    <reaction evidence="4">
        <text>1D-myo-inositol 2-(L-cysteinylamino)-2-deoxy-alpha-D-glucopyranoside + acetyl-CoA = mycothiol + CoA + H(+)</text>
        <dbReference type="Rhea" id="RHEA:26172"/>
        <dbReference type="ChEBI" id="CHEBI:15378"/>
        <dbReference type="ChEBI" id="CHEBI:16768"/>
        <dbReference type="ChEBI" id="CHEBI:57287"/>
        <dbReference type="ChEBI" id="CHEBI:57288"/>
        <dbReference type="ChEBI" id="CHEBI:58887"/>
        <dbReference type="EC" id="2.3.1.189"/>
    </reaction>
</comment>
<dbReference type="InterPro" id="IPR017813">
    <property type="entry name" value="Mycothiol_AcTrfase"/>
</dbReference>
<dbReference type="Proteomes" id="UP000540568">
    <property type="component" value="Unassembled WGS sequence"/>
</dbReference>
<dbReference type="Pfam" id="PF00583">
    <property type="entry name" value="Acetyltransf_1"/>
    <property type="match status" value="1"/>
</dbReference>
<accession>A0A7W3PGZ9</accession>
<comment type="subunit">
    <text evidence="4">Monomer.</text>
</comment>
<feature type="region of interest" description="Disordered" evidence="5">
    <location>
        <begin position="156"/>
        <end position="175"/>
    </location>
</feature>
<feature type="binding site" evidence="4">
    <location>
        <position position="309"/>
    </location>
    <ligand>
        <name>1D-myo-inositol 2-(L-cysteinylamino)-2-deoxy-alpha-D-glucopyranoside</name>
        <dbReference type="ChEBI" id="CHEBI:58887"/>
    </ligand>
</feature>
<feature type="binding site" evidence="4">
    <location>
        <position position="258"/>
    </location>
    <ligand>
        <name>1D-myo-inositol 2-(L-cysteinylamino)-2-deoxy-alpha-D-glucopyranoside</name>
        <dbReference type="ChEBI" id="CHEBI:58887"/>
    </ligand>
</feature>
<feature type="binding site" evidence="4">
    <location>
        <begin position="282"/>
        <end position="288"/>
    </location>
    <ligand>
        <name>acetyl-CoA</name>
        <dbReference type="ChEBI" id="CHEBI:57288"/>
        <label>2</label>
    </ligand>
</feature>
<sequence length="338" mass="36153">MRIAAPIEIGPLDADAQQAVRDLAAAAEAHDGVAPLSEQPLLNLGTDAEWITHVVAHTTSGSTVGYVQIDRSGETASAELVVHPDHRRNGRGRVLLRTAERDATLPSRSGEPGQHGKQLRVWAHGDLEIAREFARASGLRPVRELLFLARPLAADDAADGGTPTAASPPEAPAGYRLRTFRPGADDAAWLRVNARAFATHPEQGRMSLDDLRARQAEPWFDPEGFFLLVPDSAPDGTPDVAPEGTATDPDPVAFQWTKTEPGQPDDARDGEIYALGVDPDHQGEGFGRLMTTVGLAHLAQNGATRAVLYVEGDNTAALATYERAGFTRAAVHVQYARP</sequence>
<evidence type="ECO:0000256" key="4">
    <source>
        <dbReference type="HAMAP-Rule" id="MF_01698"/>
    </source>
</evidence>